<dbReference type="EMBL" id="JAUHPW010000002">
    <property type="protein sequence ID" value="MDN4474783.1"/>
    <property type="molecule type" value="Genomic_DNA"/>
</dbReference>
<accession>A0ABT8G6L6</accession>
<keyword evidence="7" id="KW-1185">Reference proteome</keyword>
<evidence type="ECO:0000256" key="3">
    <source>
        <dbReference type="ARBA" id="ARBA00023163"/>
    </source>
</evidence>
<keyword evidence="3" id="KW-0804">Transcription</keyword>
<comment type="caution">
    <text evidence="6">The sequence shown here is derived from an EMBL/GenBank/DDBJ whole genome shotgun (WGS) entry which is preliminary data.</text>
</comment>
<dbReference type="PANTHER" id="PTHR30055">
    <property type="entry name" value="HTH-TYPE TRANSCRIPTIONAL REGULATOR RUTR"/>
    <property type="match status" value="1"/>
</dbReference>
<evidence type="ECO:0000256" key="4">
    <source>
        <dbReference type="PROSITE-ProRule" id="PRU00335"/>
    </source>
</evidence>
<reference evidence="6" key="1">
    <citation type="submission" date="2023-06" db="EMBL/GenBank/DDBJ databases">
        <title>Sysu t00192.</title>
        <authorList>
            <person name="Gao L."/>
            <person name="Fang B.-Z."/>
            <person name="Li W.-J."/>
        </authorList>
    </citation>
    <scope>NUCLEOTIDE SEQUENCE</scope>
    <source>
        <strain evidence="6">SYSU T00192</strain>
    </source>
</reference>
<name>A0ABT8G6L6_9MICO</name>
<evidence type="ECO:0000256" key="1">
    <source>
        <dbReference type="ARBA" id="ARBA00023015"/>
    </source>
</evidence>
<dbReference type="RefSeq" id="WP_301131193.1">
    <property type="nucleotide sequence ID" value="NZ_JAUHPW010000002.1"/>
</dbReference>
<sequence length="225" mass="23870">MIEPSTVRRPRAERGDYRANHARLIRAAFAAFDETGVDTPLAAVAQRAGVGEATLYRHFASREDLVAEMYEVGAAAIEQAAIEALAAPHPDVAARLDAFFEAMVGAISTHRCYAQLAPRGSRLRPDREVDPRGVTLMRALVAEAQDAGLLAPDVIGTDLTTLALTAGTLAADSTPESDIGWQRHLAIGRRGLAPAGGPGEPAAIDLPAVPGRQRQPTMARVHGWT</sequence>
<feature type="DNA-binding region" description="H-T-H motif" evidence="4">
    <location>
        <begin position="40"/>
        <end position="59"/>
    </location>
</feature>
<dbReference type="SUPFAM" id="SSF48498">
    <property type="entry name" value="Tetracyclin repressor-like, C-terminal domain"/>
    <property type="match status" value="1"/>
</dbReference>
<dbReference type="PROSITE" id="PS50977">
    <property type="entry name" value="HTH_TETR_2"/>
    <property type="match status" value="1"/>
</dbReference>
<dbReference type="SUPFAM" id="SSF46689">
    <property type="entry name" value="Homeodomain-like"/>
    <property type="match status" value="1"/>
</dbReference>
<dbReference type="Gene3D" id="1.10.357.10">
    <property type="entry name" value="Tetracycline Repressor, domain 2"/>
    <property type="match status" value="1"/>
</dbReference>
<protein>
    <submittedName>
        <fullName evidence="6">TetR/AcrR family transcriptional regulator</fullName>
    </submittedName>
</protein>
<keyword evidence="1" id="KW-0805">Transcription regulation</keyword>
<dbReference type="InterPro" id="IPR036271">
    <property type="entry name" value="Tet_transcr_reg_TetR-rel_C_sf"/>
</dbReference>
<organism evidence="6 7">
    <name type="scientific">Demequina litoralis</name>
    <dbReference type="NCBI Taxonomy" id="3051660"/>
    <lineage>
        <taxon>Bacteria</taxon>
        <taxon>Bacillati</taxon>
        <taxon>Actinomycetota</taxon>
        <taxon>Actinomycetes</taxon>
        <taxon>Micrococcales</taxon>
        <taxon>Demequinaceae</taxon>
        <taxon>Demequina</taxon>
    </lineage>
</organism>
<evidence type="ECO:0000313" key="6">
    <source>
        <dbReference type="EMBL" id="MDN4474783.1"/>
    </source>
</evidence>
<dbReference type="PANTHER" id="PTHR30055:SF234">
    <property type="entry name" value="HTH-TYPE TRANSCRIPTIONAL REGULATOR BETI"/>
    <property type="match status" value="1"/>
</dbReference>
<dbReference type="InterPro" id="IPR001647">
    <property type="entry name" value="HTH_TetR"/>
</dbReference>
<feature type="domain" description="HTH tetR-type" evidence="5">
    <location>
        <begin position="18"/>
        <end position="77"/>
    </location>
</feature>
<dbReference type="InterPro" id="IPR050109">
    <property type="entry name" value="HTH-type_TetR-like_transc_reg"/>
</dbReference>
<evidence type="ECO:0000256" key="2">
    <source>
        <dbReference type="ARBA" id="ARBA00023125"/>
    </source>
</evidence>
<dbReference type="Proteomes" id="UP001172728">
    <property type="component" value="Unassembled WGS sequence"/>
</dbReference>
<dbReference type="PRINTS" id="PR00455">
    <property type="entry name" value="HTHTETR"/>
</dbReference>
<evidence type="ECO:0000313" key="7">
    <source>
        <dbReference type="Proteomes" id="UP001172728"/>
    </source>
</evidence>
<keyword evidence="2 4" id="KW-0238">DNA-binding</keyword>
<evidence type="ECO:0000259" key="5">
    <source>
        <dbReference type="PROSITE" id="PS50977"/>
    </source>
</evidence>
<dbReference type="Pfam" id="PF00440">
    <property type="entry name" value="TetR_N"/>
    <property type="match status" value="1"/>
</dbReference>
<proteinExistence type="predicted"/>
<gene>
    <name evidence="6" type="ORF">QQX09_02815</name>
</gene>
<dbReference type="InterPro" id="IPR009057">
    <property type="entry name" value="Homeodomain-like_sf"/>
</dbReference>